<keyword evidence="1" id="KW-0472">Membrane</keyword>
<dbReference type="InterPro" id="IPR007039">
    <property type="entry name" value="TrbC/VirB2"/>
</dbReference>
<evidence type="ECO:0000256" key="1">
    <source>
        <dbReference type="SAM" id="Phobius"/>
    </source>
</evidence>
<keyword evidence="1" id="KW-1133">Transmembrane helix</keyword>
<dbReference type="RefSeq" id="WP_219748868.1">
    <property type="nucleotide sequence ID" value="NZ_JAHXZN010000003.1"/>
</dbReference>
<reference evidence="2 3" key="1">
    <citation type="submission" date="2021-07" db="EMBL/GenBank/DDBJ databases">
        <title>Sphingomonas sp.</title>
        <authorList>
            <person name="Feng G."/>
            <person name="Li J."/>
            <person name="Pan M."/>
        </authorList>
    </citation>
    <scope>NUCLEOTIDE SEQUENCE [LARGE SCALE GENOMIC DNA]</scope>
    <source>
        <strain evidence="2 3">RRHST34</strain>
    </source>
</reference>
<gene>
    <name evidence="2" type="ORF">KZ820_12185</name>
</gene>
<protein>
    <submittedName>
        <fullName evidence="2">TrbC/VirB2 family protein</fullName>
    </submittedName>
</protein>
<dbReference type="Pfam" id="PF04956">
    <property type="entry name" value="TrbC"/>
    <property type="match status" value="1"/>
</dbReference>
<comment type="caution">
    <text evidence="2">The sequence shown here is derived from an EMBL/GenBank/DDBJ whole genome shotgun (WGS) entry which is preliminary data.</text>
</comment>
<keyword evidence="1" id="KW-0812">Transmembrane</keyword>
<dbReference type="Proteomes" id="UP000759103">
    <property type="component" value="Unassembled WGS sequence"/>
</dbReference>
<keyword evidence="3" id="KW-1185">Reference proteome</keyword>
<organism evidence="2 3">
    <name type="scientific">Sphingomonas citri</name>
    <dbReference type="NCBI Taxonomy" id="2862499"/>
    <lineage>
        <taxon>Bacteria</taxon>
        <taxon>Pseudomonadati</taxon>
        <taxon>Pseudomonadota</taxon>
        <taxon>Alphaproteobacteria</taxon>
        <taxon>Sphingomonadales</taxon>
        <taxon>Sphingomonadaceae</taxon>
        <taxon>Sphingomonas</taxon>
    </lineage>
</organism>
<feature type="transmembrane region" description="Helical" evidence="1">
    <location>
        <begin position="20"/>
        <end position="48"/>
    </location>
</feature>
<evidence type="ECO:0000313" key="3">
    <source>
        <dbReference type="Proteomes" id="UP000759103"/>
    </source>
</evidence>
<sequence>MIVTPPLADPAPGAPLADAAAWVGAVATGELAAGAATLAVAALGLLLLQGRLPLRRAGRALLGCFLIFGAGPVAAGLLRAAAAAPEREAVVDLTAAPPPRLAAPAQPEEYDPYAGAAVPVR</sequence>
<dbReference type="EMBL" id="JAHXZN010000003">
    <property type="protein sequence ID" value="MBW6531494.1"/>
    <property type="molecule type" value="Genomic_DNA"/>
</dbReference>
<proteinExistence type="predicted"/>
<evidence type="ECO:0000313" key="2">
    <source>
        <dbReference type="EMBL" id="MBW6531494.1"/>
    </source>
</evidence>
<name>A0ABS7BPF3_9SPHN</name>
<accession>A0ABS7BPF3</accession>
<feature type="transmembrane region" description="Helical" evidence="1">
    <location>
        <begin position="60"/>
        <end position="82"/>
    </location>
</feature>